<accession>A0A1H3VW61</accession>
<dbReference type="STRING" id="37625.SAMN05660420_00321"/>
<dbReference type="PRINTS" id="PR01438">
    <property type="entry name" value="UNVRSLSTRESS"/>
</dbReference>
<dbReference type="OrthoDB" id="3217301at2"/>
<dbReference type="InterPro" id="IPR006016">
    <property type="entry name" value="UspA"/>
</dbReference>
<dbReference type="PIRSF" id="PIRSF006276">
    <property type="entry name" value="UspA"/>
    <property type="match status" value="1"/>
</dbReference>
<organism evidence="4 5">
    <name type="scientific">Desulfuromusa kysingii</name>
    <dbReference type="NCBI Taxonomy" id="37625"/>
    <lineage>
        <taxon>Bacteria</taxon>
        <taxon>Pseudomonadati</taxon>
        <taxon>Thermodesulfobacteriota</taxon>
        <taxon>Desulfuromonadia</taxon>
        <taxon>Desulfuromonadales</taxon>
        <taxon>Geopsychrobacteraceae</taxon>
        <taxon>Desulfuromusa</taxon>
    </lineage>
</organism>
<evidence type="ECO:0000313" key="5">
    <source>
        <dbReference type="Proteomes" id="UP000199409"/>
    </source>
</evidence>
<dbReference type="GO" id="GO:0005737">
    <property type="term" value="C:cytoplasm"/>
    <property type="evidence" value="ECO:0007669"/>
    <property type="project" value="UniProtKB-SubCell"/>
</dbReference>
<evidence type="ECO:0000256" key="1">
    <source>
        <dbReference type="ARBA" id="ARBA00008791"/>
    </source>
</evidence>
<sequence length="162" mass="18202">MLPFYKTILVPCDRTPNSQYAFKHAVMISRRNNAKIHLLHVLPQVDSSMRSYISAVMGENKLEDLEHTNMEKAKEEMTHDLEEFAKKELADFPEDLARFAGAEVVIGHPVVKILEVAKQLDADLIVMGTHGKGAIEHAFLGSTAEKLLKKSKRPVFVIPLPE</sequence>
<dbReference type="InterPro" id="IPR006015">
    <property type="entry name" value="Universal_stress_UspA"/>
</dbReference>
<feature type="domain" description="UspA" evidence="3">
    <location>
        <begin position="5"/>
        <end position="159"/>
    </location>
</feature>
<dbReference type="EMBL" id="FNQN01000001">
    <property type="protein sequence ID" value="SDZ79036.1"/>
    <property type="molecule type" value="Genomic_DNA"/>
</dbReference>
<evidence type="ECO:0000256" key="2">
    <source>
        <dbReference type="PIRNR" id="PIRNR006276"/>
    </source>
</evidence>
<dbReference type="CDD" id="cd00293">
    <property type="entry name" value="USP-like"/>
    <property type="match status" value="1"/>
</dbReference>
<dbReference type="RefSeq" id="WP_092344177.1">
    <property type="nucleotide sequence ID" value="NZ_FNQN01000001.1"/>
</dbReference>
<evidence type="ECO:0000259" key="3">
    <source>
        <dbReference type="Pfam" id="PF00582"/>
    </source>
</evidence>
<dbReference type="Proteomes" id="UP000199409">
    <property type="component" value="Unassembled WGS sequence"/>
</dbReference>
<dbReference type="Pfam" id="PF00582">
    <property type="entry name" value="Usp"/>
    <property type="match status" value="1"/>
</dbReference>
<keyword evidence="2" id="KW-0963">Cytoplasm</keyword>
<name>A0A1H3VW61_9BACT</name>
<dbReference type="InterPro" id="IPR014729">
    <property type="entry name" value="Rossmann-like_a/b/a_fold"/>
</dbReference>
<dbReference type="SUPFAM" id="SSF52402">
    <property type="entry name" value="Adenine nucleotide alpha hydrolases-like"/>
    <property type="match status" value="1"/>
</dbReference>
<reference evidence="4 5" key="1">
    <citation type="submission" date="2016-10" db="EMBL/GenBank/DDBJ databases">
        <authorList>
            <person name="de Groot N.N."/>
        </authorList>
    </citation>
    <scope>NUCLEOTIDE SEQUENCE [LARGE SCALE GENOMIC DNA]</scope>
    <source>
        <strain evidence="4 5">DSM 7343</strain>
    </source>
</reference>
<dbReference type="Gene3D" id="3.40.50.620">
    <property type="entry name" value="HUPs"/>
    <property type="match status" value="1"/>
</dbReference>
<comment type="similarity">
    <text evidence="1 2">Belongs to the universal stress protein A family.</text>
</comment>
<gene>
    <name evidence="4" type="ORF">SAMN05660420_00321</name>
</gene>
<keyword evidence="5" id="KW-1185">Reference proteome</keyword>
<dbReference type="PANTHER" id="PTHR46268">
    <property type="entry name" value="STRESS RESPONSE PROTEIN NHAX"/>
    <property type="match status" value="1"/>
</dbReference>
<proteinExistence type="inferred from homology"/>
<protein>
    <recommendedName>
        <fullName evidence="2">Universal stress protein</fullName>
    </recommendedName>
</protein>
<dbReference type="AlphaFoldDB" id="A0A1H3VW61"/>
<dbReference type="PANTHER" id="PTHR46268:SF6">
    <property type="entry name" value="UNIVERSAL STRESS PROTEIN UP12"/>
    <property type="match status" value="1"/>
</dbReference>
<evidence type="ECO:0000313" key="4">
    <source>
        <dbReference type="EMBL" id="SDZ79036.1"/>
    </source>
</evidence>
<comment type="subcellular location">
    <subcellularLocation>
        <location evidence="2">Cytoplasm</location>
    </subcellularLocation>
</comment>